<name>A0AAE9CY54_CAEBR</name>
<sequence>MFEEIYFWSKNGRPDAEKNHDLNSACHVKLRCLKTEKTIVKTYHMDFGEGQAGIKAHDLMDRTVFRQDIAPYVSYSVNKKKRWEMVENDKIEILGEVQKLYDDMEVLILDRVQFRCPTFISGRYYFHDLYFNWFPIRNIHRLHEDKTYQCTSVNSVFGEKIEHFSPESRSSCKSPICLETSKVAGKTKVAYHIITPPKNYEALVQKSFHPGRVRMKWWWSPEDNLKTNYKSWIDEDYFEWITYDALMDREWDDVHEWDEEGCVENEEEPEKKCYNLEDHFVDKWTMVKRTAK</sequence>
<reference evidence="1 2" key="1">
    <citation type="submission" date="2022-02" db="EMBL/GenBank/DDBJ databases">
        <title>Chromosome-level reference genomes for two strains of Caenorhabditis briggsae: an improved platform for comparative genomics.</title>
        <authorList>
            <person name="Stevens L."/>
            <person name="Andersen E.C."/>
        </authorList>
    </citation>
    <scope>NUCLEOTIDE SEQUENCE [LARGE SCALE GENOMIC DNA]</scope>
    <source>
        <strain evidence="1">QX1410_ONT</strain>
        <tissue evidence="1">Whole-organism</tissue>
    </source>
</reference>
<evidence type="ECO:0000313" key="1">
    <source>
        <dbReference type="EMBL" id="ULT87241.1"/>
    </source>
</evidence>
<dbReference type="AlphaFoldDB" id="A0AAE9CY54"/>
<protein>
    <submittedName>
        <fullName evidence="1">Uncharacterized protein</fullName>
    </submittedName>
</protein>
<gene>
    <name evidence="1" type="ORF">L3Y34_006793</name>
</gene>
<evidence type="ECO:0000313" key="2">
    <source>
        <dbReference type="Proteomes" id="UP000827892"/>
    </source>
</evidence>
<dbReference type="Proteomes" id="UP000827892">
    <property type="component" value="Chromosome V"/>
</dbReference>
<dbReference type="EMBL" id="CP090895">
    <property type="protein sequence ID" value="ULT87241.1"/>
    <property type="molecule type" value="Genomic_DNA"/>
</dbReference>
<organism evidence="1 2">
    <name type="scientific">Caenorhabditis briggsae</name>
    <dbReference type="NCBI Taxonomy" id="6238"/>
    <lineage>
        <taxon>Eukaryota</taxon>
        <taxon>Metazoa</taxon>
        <taxon>Ecdysozoa</taxon>
        <taxon>Nematoda</taxon>
        <taxon>Chromadorea</taxon>
        <taxon>Rhabditida</taxon>
        <taxon>Rhabditina</taxon>
        <taxon>Rhabditomorpha</taxon>
        <taxon>Rhabditoidea</taxon>
        <taxon>Rhabditidae</taxon>
        <taxon>Peloderinae</taxon>
        <taxon>Caenorhabditis</taxon>
    </lineage>
</organism>
<accession>A0AAE9CY54</accession>
<proteinExistence type="predicted"/>